<dbReference type="PRINTS" id="PR00395">
    <property type="entry name" value="RIBOSOMALS2"/>
</dbReference>
<keyword evidence="6" id="KW-1185">Reference proteome</keyword>
<sequence length="163" mass="17739">MKEDVLKFLSTGTLLGGTNLDFQMEQYIYRRKSEGIYNMNLKGTREKLLLAARAIVATENPADVSVLSSVNPGGQAGLMSAAATRAIPVAGCFTPGTSANQIQAGFWEPRLLIVTEAREDHQPVIEASYESTITLCNRDSLLCYVDTAIYCNNNGARSVGLMW</sequence>
<evidence type="ECO:0000256" key="2">
    <source>
        <dbReference type="ARBA" id="ARBA00022980"/>
    </source>
</evidence>
<gene>
    <name evidence="5" type="ORF">BN2614_LOCUS2</name>
</gene>
<evidence type="ECO:0000256" key="4">
    <source>
        <dbReference type="ARBA" id="ARBA00035401"/>
    </source>
</evidence>
<name>A0A9X9LWI5_GULGU</name>
<proteinExistence type="inferred from homology"/>
<comment type="similarity">
    <text evidence="1">Belongs to the universal ribosomal protein uS2 family.</text>
</comment>
<keyword evidence="2" id="KW-0689">Ribosomal protein</keyword>
<protein>
    <recommendedName>
        <fullName evidence="4">40S ribosomal protein SA</fullName>
    </recommendedName>
</protein>
<keyword evidence="3" id="KW-0687">Ribonucleoprotein</keyword>
<evidence type="ECO:0000313" key="6">
    <source>
        <dbReference type="Proteomes" id="UP000269945"/>
    </source>
</evidence>
<dbReference type="GO" id="GO:0003735">
    <property type="term" value="F:structural constituent of ribosome"/>
    <property type="evidence" value="ECO:0007669"/>
    <property type="project" value="InterPro"/>
</dbReference>
<accession>A0A9X9LWI5</accession>
<dbReference type="AlphaFoldDB" id="A0A9X9LWI5"/>
<dbReference type="GO" id="GO:0006412">
    <property type="term" value="P:translation"/>
    <property type="evidence" value="ECO:0007669"/>
    <property type="project" value="InterPro"/>
</dbReference>
<dbReference type="Proteomes" id="UP000269945">
    <property type="component" value="Unassembled WGS sequence"/>
</dbReference>
<dbReference type="Gene3D" id="3.40.50.10490">
    <property type="entry name" value="Glucose-6-phosphate isomerase like protein, domain 1"/>
    <property type="match status" value="1"/>
</dbReference>
<dbReference type="GO" id="GO:0015935">
    <property type="term" value="C:small ribosomal subunit"/>
    <property type="evidence" value="ECO:0007669"/>
    <property type="project" value="InterPro"/>
</dbReference>
<evidence type="ECO:0000313" key="5">
    <source>
        <dbReference type="EMBL" id="VCW98068.1"/>
    </source>
</evidence>
<evidence type="ECO:0000256" key="3">
    <source>
        <dbReference type="ARBA" id="ARBA00023274"/>
    </source>
</evidence>
<comment type="caution">
    <text evidence="5">The sequence shown here is derived from an EMBL/GenBank/DDBJ whole genome shotgun (WGS) entry which is preliminary data.</text>
</comment>
<dbReference type="PANTHER" id="PTHR11489">
    <property type="entry name" value="40S RIBOSOMAL PROTEIN SA"/>
    <property type="match status" value="1"/>
</dbReference>
<dbReference type="SUPFAM" id="SSF52313">
    <property type="entry name" value="Ribosomal protein S2"/>
    <property type="match status" value="1"/>
</dbReference>
<dbReference type="InterPro" id="IPR023591">
    <property type="entry name" value="Ribosomal_uS2_flav_dom_sf"/>
</dbReference>
<evidence type="ECO:0000256" key="1">
    <source>
        <dbReference type="ARBA" id="ARBA00006242"/>
    </source>
</evidence>
<reference evidence="5 6" key="1">
    <citation type="submission" date="2018-10" db="EMBL/GenBank/DDBJ databases">
        <authorList>
            <person name="Ekblom R."/>
            <person name="Jareborg N."/>
        </authorList>
    </citation>
    <scope>NUCLEOTIDE SEQUENCE [LARGE SCALE GENOMIC DNA]</scope>
    <source>
        <tissue evidence="5">Muscle</tissue>
    </source>
</reference>
<dbReference type="InterPro" id="IPR005707">
    <property type="entry name" value="Ribosomal_uS2_euk/arc"/>
</dbReference>
<organism evidence="5 6">
    <name type="scientific">Gulo gulo</name>
    <name type="common">Wolverine</name>
    <name type="synonym">Gluton</name>
    <dbReference type="NCBI Taxonomy" id="48420"/>
    <lineage>
        <taxon>Eukaryota</taxon>
        <taxon>Metazoa</taxon>
        <taxon>Chordata</taxon>
        <taxon>Craniata</taxon>
        <taxon>Vertebrata</taxon>
        <taxon>Euteleostomi</taxon>
        <taxon>Mammalia</taxon>
        <taxon>Eutheria</taxon>
        <taxon>Laurasiatheria</taxon>
        <taxon>Carnivora</taxon>
        <taxon>Caniformia</taxon>
        <taxon>Musteloidea</taxon>
        <taxon>Mustelidae</taxon>
        <taxon>Guloninae</taxon>
        <taxon>Gulo</taxon>
    </lineage>
</organism>
<dbReference type="InterPro" id="IPR001865">
    <property type="entry name" value="Ribosomal_uS2"/>
</dbReference>
<dbReference type="EMBL" id="CYRY02024236">
    <property type="protein sequence ID" value="VCW98068.1"/>
    <property type="molecule type" value="Genomic_DNA"/>
</dbReference>